<accession>A0AAW2DGN5</accession>
<feature type="region of interest" description="Disordered" evidence="1">
    <location>
        <begin position="1"/>
        <end position="41"/>
    </location>
</feature>
<reference evidence="2 3" key="1">
    <citation type="submission" date="2024-01" db="EMBL/GenBank/DDBJ databases">
        <title>A telomere-to-telomere, gap-free genome of sweet tea (Lithocarpus litseifolius).</title>
        <authorList>
            <person name="Zhou J."/>
        </authorList>
    </citation>
    <scope>NUCLEOTIDE SEQUENCE [LARGE SCALE GENOMIC DNA]</scope>
    <source>
        <strain evidence="2">Zhou-2022a</strain>
        <tissue evidence="2">Leaf</tissue>
    </source>
</reference>
<keyword evidence="3" id="KW-1185">Reference proteome</keyword>
<name>A0AAW2DGN5_9ROSI</name>
<evidence type="ECO:0000256" key="1">
    <source>
        <dbReference type="SAM" id="MobiDB-lite"/>
    </source>
</evidence>
<comment type="caution">
    <text evidence="2">The sequence shown here is derived from an EMBL/GenBank/DDBJ whole genome shotgun (WGS) entry which is preliminary data.</text>
</comment>
<dbReference type="AlphaFoldDB" id="A0AAW2DGN5"/>
<evidence type="ECO:0000313" key="3">
    <source>
        <dbReference type="Proteomes" id="UP001459277"/>
    </source>
</evidence>
<feature type="compositionally biased region" description="Polar residues" evidence="1">
    <location>
        <begin position="28"/>
        <end position="40"/>
    </location>
</feature>
<feature type="compositionally biased region" description="Basic and acidic residues" evidence="1">
    <location>
        <begin position="1"/>
        <end position="10"/>
    </location>
</feature>
<proteinExistence type="predicted"/>
<dbReference type="EMBL" id="JAZDWU010000003">
    <property type="protein sequence ID" value="KAL0009627.1"/>
    <property type="molecule type" value="Genomic_DNA"/>
</dbReference>
<evidence type="ECO:0000313" key="2">
    <source>
        <dbReference type="EMBL" id="KAL0009627.1"/>
    </source>
</evidence>
<sequence>MEKDRDRSPDEVDSLARSNKKLKDHHSTLASTHSKSTSPTRGFRYYRDRLVGVIPRAFKQAFGLGQTRGKEAKSDVKEDNLCEGFAAVALS</sequence>
<gene>
    <name evidence="2" type="ORF">SO802_011129</name>
</gene>
<protein>
    <submittedName>
        <fullName evidence="2">Uncharacterized protein</fullName>
    </submittedName>
</protein>
<dbReference type="Proteomes" id="UP001459277">
    <property type="component" value="Unassembled WGS sequence"/>
</dbReference>
<organism evidence="2 3">
    <name type="scientific">Lithocarpus litseifolius</name>
    <dbReference type="NCBI Taxonomy" id="425828"/>
    <lineage>
        <taxon>Eukaryota</taxon>
        <taxon>Viridiplantae</taxon>
        <taxon>Streptophyta</taxon>
        <taxon>Embryophyta</taxon>
        <taxon>Tracheophyta</taxon>
        <taxon>Spermatophyta</taxon>
        <taxon>Magnoliopsida</taxon>
        <taxon>eudicotyledons</taxon>
        <taxon>Gunneridae</taxon>
        <taxon>Pentapetalae</taxon>
        <taxon>rosids</taxon>
        <taxon>fabids</taxon>
        <taxon>Fagales</taxon>
        <taxon>Fagaceae</taxon>
        <taxon>Lithocarpus</taxon>
    </lineage>
</organism>